<dbReference type="EMBL" id="CP033239">
    <property type="protein sequence ID" value="AZF78720.1"/>
    <property type="molecule type" value="Genomic_DNA"/>
</dbReference>
<evidence type="ECO:0000313" key="10">
    <source>
        <dbReference type="EMBL" id="AKA80455.2"/>
    </source>
</evidence>
<feature type="domain" description="Enoyl reductase (ER)" evidence="7">
    <location>
        <begin position="16"/>
        <end position="368"/>
    </location>
</feature>
<evidence type="ECO:0000256" key="6">
    <source>
        <dbReference type="RuleBase" id="RU361277"/>
    </source>
</evidence>
<name>A0A0E3MFN4_SACSO</name>
<dbReference type="PATRIC" id="fig|2287.6.peg.1541"/>
<dbReference type="EMBL" id="CP033235">
    <property type="protein sequence ID" value="AZF68245.1"/>
    <property type="molecule type" value="Genomic_DNA"/>
</dbReference>
<reference evidence="18 19" key="1">
    <citation type="journal article" date="2015" name="Genome Announc.">
        <title>Complete Genome Sequence of Sulfolobus solfataricus Strain 98/2 and Evolved Derivatives.</title>
        <authorList>
            <person name="McCarthy S."/>
            <person name="Gradnigo J."/>
            <person name="Johnson T."/>
            <person name="Payne S."/>
            <person name="Lipzen A."/>
            <person name="Martin J."/>
            <person name="Schackwitz W."/>
            <person name="Moriyama E."/>
            <person name="Blum P."/>
        </authorList>
    </citation>
    <scope>NUCLEOTIDE SEQUENCE [LARGE SCALE GENOMIC DNA]</scope>
    <source>
        <strain evidence="18">98/2 SULC</strain>
        <strain evidence="8">SARC-B</strain>
        <strain evidence="9">SARC-C</strain>
        <strain evidence="10 20">SULA</strain>
        <strain evidence="19">SULB</strain>
    </source>
</reference>
<dbReference type="Gene3D" id="3.90.180.10">
    <property type="entry name" value="Medium-chain alcohol dehydrogenases, catalytic domain"/>
    <property type="match status" value="1"/>
</dbReference>
<dbReference type="FunFam" id="3.40.50.720:FF:000003">
    <property type="entry name" value="S-(hydroxymethyl)glutathione dehydrogenase"/>
    <property type="match status" value="1"/>
</dbReference>
<dbReference type="Proteomes" id="UP000273443">
    <property type="component" value="Chromosome"/>
</dbReference>
<dbReference type="PANTHER" id="PTHR43350:SF2">
    <property type="entry name" value="GROES-LIKE ZINC-BINDING ALCOHOL DEHYDROGENASE FAMILY PROTEIN"/>
    <property type="match status" value="1"/>
</dbReference>
<comment type="similarity">
    <text evidence="2 6">Belongs to the zinc-containing alcohol dehydrogenase family.</text>
</comment>
<dbReference type="Proteomes" id="UP000269431">
    <property type="component" value="Chromosome"/>
</dbReference>
<evidence type="ECO:0000313" key="17">
    <source>
        <dbReference type="EMBL" id="AZF83962.1"/>
    </source>
</evidence>
<reference evidence="21 22" key="2">
    <citation type="journal article" date="2018" name="Proc. Natl. Acad. Sci. U.S.A.">
        <title>Nonmutational mechanism of inheritance in the Archaeon Sulfolobus solfataricus.</title>
        <authorList>
            <person name="Payne S."/>
            <person name="McCarthy S."/>
            <person name="Johnson T."/>
            <person name="North E."/>
            <person name="Blum P."/>
        </authorList>
    </citation>
    <scope>NUCLEOTIDE SEQUENCE [LARGE SCALE GENOMIC DNA]</scope>
    <source>
        <strain evidence="12 21">SARC-H</strain>
        <strain evidence="13 25">SARC-I</strain>
        <strain evidence="15 26">SARC-N</strain>
        <strain evidence="16 27">SARC-O</strain>
        <strain evidence="17 22">SUL120</strain>
        <strain evidence="11 23">SULG</strain>
        <strain evidence="14 24">SULM</strain>
    </source>
</reference>
<keyword evidence="3 6" id="KW-0479">Metal-binding</keyword>
<dbReference type="InterPro" id="IPR002328">
    <property type="entry name" value="ADH_Zn_CS"/>
</dbReference>
<dbReference type="InterPro" id="IPR013154">
    <property type="entry name" value="ADH-like_N"/>
</dbReference>
<evidence type="ECO:0000313" key="27">
    <source>
        <dbReference type="Proteomes" id="UP000282269"/>
    </source>
</evidence>
<dbReference type="Proteomes" id="UP000282269">
    <property type="component" value="Chromosome"/>
</dbReference>
<dbReference type="PANTHER" id="PTHR43350">
    <property type="entry name" value="NAD-DEPENDENT ALCOHOL DEHYDROGENASE"/>
    <property type="match status" value="1"/>
</dbReference>
<evidence type="ECO:0000313" key="11">
    <source>
        <dbReference type="EMBL" id="AZF68245.1"/>
    </source>
</evidence>
<keyword evidence="4 6" id="KW-0862">Zinc</keyword>
<dbReference type="Pfam" id="PF08240">
    <property type="entry name" value="ADH_N"/>
    <property type="match status" value="1"/>
</dbReference>
<dbReference type="EMBL" id="CP011056">
    <property type="protein sequence ID" value="AKA77762.2"/>
    <property type="molecule type" value="Genomic_DNA"/>
</dbReference>
<evidence type="ECO:0000259" key="7">
    <source>
        <dbReference type="SMART" id="SM00829"/>
    </source>
</evidence>
<dbReference type="EMBL" id="CP033241">
    <property type="protein sequence ID" value="AZF83962.1"/>
    <property type="molecule type" value="Genomic_DNA"/>
</dbReference>
<dbReference type="KEGG" id="ssol:SULB_1498"/>
<dbReference type="Proteomes" id="UP000267993">
    <property type="component" value="Chromosome"/>
</dbReference>
<dbReference type="EMBL" id="CP033240">
    <property type="protein sequence ID" value="AZF81323.1"/>
    <property type="molecule type" value="Genomic_DNA"/>
</dbReference>
<dbReference type="Proteomes" id="UP000273194">
    <property type="component" value="Chromosome"/>
</dbReference>
<keyword evidence="5" id="KW-0560">Oxidoreductase</keyword>
<dbReference type="EMBL" id="CP011057">
    <property type="protein sequence ID" value="AKA80455.2"/>
    <property type="molecule type" value="Genomic_DNA"/>
</dbReference>
<dbReference type="EMBL" id="CP033238">
    <property type="protein sequence ID" value="AZF76109.1"/>
    <property type="molecule type" value="Genomic_DNA"/>
</dbReference>
<dbReference type="Gene3D" id="3.40.50.720">
    <property type="entry name" value="NAD(P)-binding Rossmann-like Domain"/>
    <property type="match status" value="1"/>
</dbReference>
<evidence type="ECO:0000313" key="21">
    <source>
        <dbReference type="Proteomes" id="UP000267993"/>
    </source>
</evidence>
<evidence type="ECO:0000313" key="23">
    <source>
        <dbReference type="Proteomes" id="UP000273194"/>
    </source>
</evidence>
<evidence type="ECO:0000313" key="13">
    <source>
        <dbReference type="EMBL" id="AZF73485.1"/>
    </source>
</evidence>
<dbReference type="InterPro" id="IPR020843">
    <property type="entry name" value="ER"/>
</dbReference>
<dbReference type="EMBL" id="CP011055">
    <property type="protein sequence ID" value="AKA75068.2"/>
    <property type="molecule type" value="Genomic_DNA"/>
</dbReference>
<dbReference type="EMBL" id="CP033236">
    <property type="protein sequence ID" value="AZF70865.1"/>
    <property type="molecule type" value="Genomic_DNA"/>
</dbReference>
<dbReference type="Proteomes" id="UP000033057">
    <property type="component" value="Chromosome"/>
</dbReference>
<evidence type="ECO:0000313" key="18">
    <source>
        <dbReference type="Proteomes" id="UP000033057"/>
    </source>
</evidence>
<evidence type="ECO:0000313" key="26">
    <source>
        <dbReference type="Proteomes" id="UP000278715"/>
    </source>
</evidence>
<dbReference type="SUPFAM" id="SSF50129">
    <property type="entry name" value="GroES-like"/>
    <property type="match status" value="2"/>
</dbReference>
<evidence type="ECO:0000256" key="2">
    <source>
        <dbReference type="ARBA" id="ARBA00008072"/>
    </source>
</evidence>
<evidence type="ECO:0000313" key="20">
    <source>
        <dbReference type="Proteomes" id="UP000033106"/>
    </source>
</evidence>
<evidence type="ECO:0000313" key="19">
    <source>
        <dbReference type="Proteomes" id="UP000033085"/>
    </source>
</evidence>
<dbReference type="KEGG" id="ssof:SULC_1496"/>
<accession>A0A0E3MFN4</accession>
<evidence type="ECO:0000313" key="12">
    <source>
        <dbReference type="EMBL" id="AZF70865.1"/>
    </source>
</evidence>
<dbReference type="InterPro" id="IPR011032">
    <property type="entry name" value="GroES-like_sf"/>
</dbReference>
<protein>
    <submittedName>
        <fullName evidence="9">Succinate-semialdehyde dehydrogenase</fullName>
    </submittedName>
</protein>
<dbReference type="InterPro" id="IPR013149">
    <property type="entry name" value="ADH-like_C"/>
</dbReference>
<evidence type="ECO:0000313" key="8">
    <source>
        <dbReference type="EMBL" id="AKA75068.2"/>
    </source>
</evidence>
<proteinExistence type="inferred from homology"/>
<dbReference type="SMART" id="SM00829">
    <property type="entry name" value="PKS_ER"/>
    <property type="match status" value="1"/>
</dbReference>
<evidence type="ECO:0000256" key="4">
    <source>
        <dbReference type="ARBA" id="ARBA00022833"/>
    </source>
</evidence>
<comment type="cofactor">
    <cofactor evidence="1 6">
        <name>Zn(2+)</name>
        <dbReference type="ChEBI" id="CHEBI:29105"/>
    </cofactor>
</comment>
<dbReference type="GO" id="GO:0016491">
    <property type="term" value="F:oxidoreductase activity"/>
    <property type="evidence" value="ECO:0007669"/>
    <property type="project" value="UniProtKB-KW"/>
</dbReference>
<evidence type="ECO:0000313" key="15">
    <source>
        <dbReference type="EMBL" id="AZF78720.1"/>
    </source>
</evidence>
<dbReference type="RefSeq" id="WP_009989556.1">
    <property type="nucleotide sequence ID" value="NZ_CP011055.2"/>
</dbReference>
<reference evidence="9" key="3">
    <citation type="submission" date="2018-10" db="EMBL/GenBank/DDBJ databases">
        <authorList>
            <person name="McCarthy S."/>
            <person name="Gradnigo J."/>
            <person name="Johnson T."/>
            <person name="Payne S."/>
            <person name="Lipzen A."/>
            <person name="Schackwitz W."/>
            <person name="Martin J."/>
            <person name="Moriyama E."/>
            <person name="Blum P."/>
        </authorList>
    </citation>
    <scope>NUCLEOTIDE SEQUENCE</scope>
    <source>
        <strain evidence="8">SARC-B</strain>
        <strain evidence="9">SARC-C</strain>
        <strain evidence="10">SULA</strain>
    </source>
</reference>
<dbReference type="SUPFAM" id="SSF51735">
    <property type="entry name" value="NAD(P)-binding Rossmann-fold domains"/>
    <property type="match status" value="1"/>
</dbReference>
<evidence type="ECO:0000313" key="25">
    <source>
        <dbReference type="Proteomes" id="UP000275843"/>
    </source>
</evidence>
<sequence length="371" mass="39714">MLILYLIVMKGAILYKYNEPLIIEDNIKIDSPKNNEVKIRVEATGLCHSDVNVFEGKTPVPPPVIAGHEIAGIVDEVGDNVTDFKPDDRVISAFIHPCGRCKNCITGKENLCEVFAKNRLNGTLLDGTTRLHFKDGTPIRAFLGGGFAEYTIVPYTALTKVPEDLDLRKVAVLGCAGLTAYGAVNSAKIEPAETVAVIGVGGVGLSIIQMLKIAGAGRIIAIGTKKWKVEKALELGASDVINPKETDAIRAVKNITGGGPDVVMEVAGTTETVKMSLDMVRMGGRVVLVGLPPTSAEIPIRIASIVRGGIKIIGNYGGRPRVDMPRLIELVKMGKYDPTALVTGKFKLEEINDAVKLLEQGEAIRSLIIPN</sequence>
<dbReference type="GO" id="GO:0008270">
    <property type="term" value="F:zinc ion binding"/>
    <property type="evidence" value="ECO:0007669"/>
    <property type="project" value="InterPro"/>
</dbReference>
<dbReference type="InterPro" id="IPR036291">
    <property type="entry name" value="NAD(P)-bd_dom_sf"/>
</dbReference>
<evidence type="ECO:0000256" key="5">
    <source>
        <dbReference type="ARBA" id="ARBA00023002"/>
    </source>
</evidence>
<dbReference type="KEGG" id="ssoa:SULA_1497"/>
<evidence type="ECO:0000313" key="22">
    <source>
        <dbReference type="Proteomes" id="UP000269431"/>
    </source>
</evidence>
<evidence type="ECO:0000313" key="9">
    <source>
        <dbReference type="EMBL" id="AKA77762.2"/>
    </source>
</evidence>
<dbReference type="EMBL" id="CP033237">
    <property type="protein sequence ID" value="AZF73485.1"/>
    <property type="molecule type" value="Genomic_DNA"/>
</dbReference>
<evidence type="ECO:0000256" key="3">
    <source>
        <dbReference type="ARBA" id="ARBA00022723"/>
    </source>
</evidence>
<dbReference type="GeneID" id="44129461"/>
<dbReference type="Proteomes" id="UP000278715">
    <property type="component" value="Chromosome"/>
</dbReference>
<dbReference type="AlphaFoldDB" id="A0A0E3MFN4"/>
<evidence type="ECO:0000313" key="24">
    <source>
        <dbReference type="Proteomes" id="UP000273443"/>
    </source>
</evidence>
<gene>
    <name evidence="10" type="ORF">SULA_1497</name>
    <name evidence="8" type="ORF">SULB_1498</name>
    <name evidence="9" type="ORF">SULC_1496</name>
    <name evidence="11" type="ORF">SULG_07455</name>
    <name evidence="12" type="ORF">SULH_07455</name>
    <name evidence="13" type="ORF">SULI_07455</name>
    <name evidence="14" type="ORF">SULM_07455</name>
    <name evidence="15" type="ORF">SULN_07455</name>
    <name evidence="16" type="ORF">SULO_07465</name>
    <name evidence="17" type="ORF">SULZ_07715</name>
</gene>
<dbReference type="Proteomes" id="UP000275843">
    <property type="component" value="Chromosome"/>
</dbReference>
<evidence type="ECO:0000313" key="14">
    <source>
        <dbReference type="EMBL" id="AZF76109.1"/>
    </source>
</evidence>
<evidence type="ECO:0000313" key="16">
    <source>
        <dbReference type="EMBL" id="AZF81323.1"/>
    </source>
</evidence>
<evidence type="ECO:0000256" key="1">
    <source>
        <dbReference type="ARBA" id="ARBA00001947"/>
    </source>
</evidence>
<organism evidence="9 18">
    <name type="scientific">Saccharolobus solfataricus</name>
    <name type="common">Sulfolobus solfataricus</name>
    <dbReference type="NCBI Taxonomy" id="2287"/>
    <lineage>
        <taxon>Archaea</taxon>
        <taxon>Thermoproteota</taxon>
        <taxon>Thermoprotei</taxon>
        <taxon>Sulfolobales</taxon>
        <taxon>Sulfolobaceae</taxon>
        <taxon>Saccharolobus</taxon>
    </lineage>
</organism>
<dbReference type="PROSITE" id="PS00059">
    <property type="entry name" value="ADH_ZINC"/>
    <property type="match status" value="1"/>
</dbReference>
<dbReference type="Proteomes" id="UP000033085">
    <property type="component" value="Chromosome"/>
</dbReference>
<dbReference type="Pfam" id="PF00107">
    <property type="entry name" value="ADH_zinc_N"/>
    <property type="match status" value="1"/>
</dbReference>
<dbReference type="Proteomes" id="UP000033106">
    <property type="component" value="Chromosome"/>
</dbReference>